<evidence type="ECO:0000313" key="4">
    <source>
        <dbReference type="Proteomes" id="UP001055108"/>
    </source>
</evidence>
<accession>A0AA37HTJ2</accession>
<dbReference type="EMBL" id="BPQM01000104">
    <property type="protein sequence ID" value="GJD80623.1"/>
    <property type="molecule type" value="Genomic_DNA"/>
</dbReference>
<evidence type="ECO:0000313" key="3">
    <source>
        <dbReference type="EMBL" id="GJD80623.1"/>
    </source>
</evidence>
<comment type="caution">
    <text evidence="3">The sequence shown here is derived from an EMBL/GenBank/DDBJ whole genome shotgun (WGS) entry which is preliminary data.</text>
</comment>
<dbReference type="AlphaFoldDB" id="A0AA37HTJ2"/>
<dbReference type="CDD" id="cd04182">
    <property type="entry name" value="GT_2_like_f"/>
    <property type="match status" value="1"/>
</dbReference>
<keyword evidence="1" id="KW-0460">Magnesium</keyword>
<dbReference type="Pfam" id="PF12804">
    <property type="entry name" value="NTP_transf_3"/>
    <property type="match status" value="1"/>
</dbReference>
<dbReference type="InterPro" id="IPR029044">
    <property type="entry name" value="Nucleotide-diphossugar_trans"/>
</dbReference>
<dbReference type="SUPFAM" id="SSF53448">
    <property type="entry name" value="Nucleotide-diphospho-sugar transferases"/>
    <property type="match status" value="1"/>
</dbReference>
<dbReference type="InterPro" id="IPR025877">
    <property type="entry name" value="MobA-like_NTP_Trfase"/>
</dbReference>
<organism evidence="3 4">
    <name type="scientific">Methylobacterium gregans</name>
    <dbReference type="NCBI Taxonomy" id="374424"/>
    <lineage>
        <taxon>Bacteria</taxon>
        <taxon>Pseudomonadati</taxon>
        <taxon>Pseudomonadota</taxon>
        <taxon>Alphaproteobacteria</taxon>
        <taxon>Hyphomicrobiales</taxon>
        <taxon>Methylobacteriaceae</taxon>
        <taxon>Methylobacterium</taxon>
    </lineage>
</organism>
<keyword evidence="4" id="KW-1185">Reference proteome</keyword>
<proteinExistence type="predicted"/>
<protein>
    <submittedName>
        <fullName evidence="3">Nicotine blue oxidoreductase</fullName>
    </submittedName>
</protein>
<reference evidence="3" key="2">
    <citation type="submission" date="2021-08" db="EMBL/GenBank/DDBJ databases">
        <authorList>
            <person name="Tani A."/>
            <person name="Ola A."/>
            <person name="Ogura Y."/>
            <person name="Katsura K."/>
            <person name="Hayashi T."/>
        </authorList>
    </citation>
    <scope>NUCLEOTIDE SEQUENCE</scope>
    <source>
        <strain evidence="3">NBRC 103626</strain>
    </source>
</reference>
<reference evidence="3" key="1">
    <citation type="journal article" date="2016" name="Front. Microbiol.">
        <title>Genome Sequence of the Piezophilic, Mesophilic Sulfate-Reducing Bacterium Desulfovibrio indicus J2T.</title>
        <authorList>
            <person name="Cao J."/>
            <person name="Maignien L."/>
            <person name="Shao Z."/>
            <person name="Alain K."/>
            <person name="Jebbar M."/>
        </authorList>
    </citation>
    <scope>NUCLEOTIDE SEQUENCE</scope>
    <source>
        <strain evidence="3">NBRC 103626</strain>
    </source>
</reference>
<dbReference type="GO" id="GO:0016779">
    <property type="term" value="F:nucleotidyltransferase activity"/>
    <property type="evidence" value="ECO:0007669"/>
    <property type="project" value="UniProtKB-ARBA"/>
</dbReference>
<sequence>MRMPETGAWIGPRIGIVLLAAGRGTRFGPEPKLLADLGGRPLVRHAAEAACASGLGPVVAVLGAHAPAVQAALVGLDIHTVENPLYAEGLSTSLRAGLAALPPTCAGAVVMLGDMPLVAPALLRRLAEAFDGAAAAIVPVWAGRRGNPVLLNRDRLAADLSELVGDRGAAPLLAGRPDVVEIAGEAGTSLDIDTPEALMGL</sequence>
<gene>
    <name evidence="3" type="primary">nboR</name>
    <name evidence="3" type="ORF">NBEOAGPD_3864</name>
</gene>
<evidence type="ECO:0000256" key="1">
    <source>
        <dbReference type="ARBA" id="ARBA00022842"/>
    </source>
</evidence>
<dbReference type="Proteomes" id="UP001055108">
    <property type="component" value="Unassembled WGS sequence"/>
</dbReference>
<name>A0AA37HTJ2_9HYPH</name>
<feature type="domain" description="MobA-like NTP transferase" evidence="2">
    <location>
        <begin position="17"/>
        <end position="174"/>
    </location>
</feature>
<dbReference type="Gene3D" id="3.90.550.10">
    <property type="entry name" value="Spore Coat Polysaccharide Biosynthesis Protein SpsA, Chain A"/>
    <property type="match status" value="1"/>
</dbReference>
<dbReference type="PANTHER" id="PTHR43777">
    <property type="entry name" value="MOLYBDENUM COFACTOR CYTIDYLYLTRANSFERASE"/>
    <property type="match status" value="1"/>
</dbReference>
<evidence type="ECO:0000259" key="2">
    <source>
        <dbReference type="Pfam" id="PF12804"/>
    </source>
</evidence>
<dbReference type="PANTHER" id="PTHR43777:SF1">
    <property type="entry name" value="MOLYBDENUM COFACTOR CYTIDYLYLTRANSFERASE"/>
    <property type="match status" value="1"/>
</dbReference>